<dbReference type="CDD" id="cd07331">
    <property type="entry name" value="M48C_Oma1_like"/>
    <property type="match status" value="1"/>
</dbReference>
<dbReference type="Gene3D" id="3.30.2010.10">
    <property type="entry name" value="Metalloproteases ('zincins'), catalytic domain"/>
    <property type="match status" value="1"/>
</dbReference>
<evidence type="ECO:0000256" key="7">
    <source>
        <dbReference type="ARBA" id="ARBA00040360"/>
    </source>
</evidence>
<dbReference type="PANTHER" id="PTHR22726">
    <property type="entry name" value="METALLOENDOPEPTIDASE OMA1"/>
    <property type="match status" value="1"/>
</dbReference>
<dbReference type="GO" id="GO:0004222">
    <property type="term" value="F:metalloendopeptidase activity"/>
    <property type="evidence" value="ECO:0000318"/>
    <property type="project" value="GO_Central"/>
</dbReference>
<keyword evidence="5 9" id="KW-0482">Metalloprotease</keyword>
<evidence type="ECO:0000313" key="13">
    <source>
        <dbReference type="Proteomes" id="UP000001555"/>
    </source>
</evidence>
<dbReference type="GO" id="GO:0046872">
    <property type="term" value="F:metal ion binding"/>
    <property type="evidence" value="ECO:0007669"/>
    <property type="project" value="UniProtKB-KW"/>
</dbReference>
<dbReference type="VEuPathDB" id="VectorBase:ISCI010389"/>
<reference evidence="12" key="2">
    <citation type="submission" date="2020-05" db="UniProtKB">
        <authorList>
            <consortium name="EnsemblMetazoa"/>
        </authorList>
    </citation>
    <scope>IDENTIFICATION</scope>
    <source>
        <strain evidence="12">wikel</strain>
    </source>
</reference>
<keyword evidence="3 9" id="KW-0378">Hydrolase</keyword>
<evidence type="ECO:0000313" key="11">
    <source>
        <dbReference type="EMBL" id="EEC14968.1"/>
    </source>
</evidence>
<evidence type="ECO:0000313" key="12">
    <source>
        <dbReference type="EnsemblMetazoa" id="ISCW010389-PA"/>
    </source>
</evidence>
<evidence type="ECO:0000256" key="8">
    <source>
        <dbReference type="ARBA" id="ARBA00042978"/>
    </source>
</evidence>
<dbReference type="HOGENOM" id="CLU_029002_6_0_1"/>
<keyword evidence="2" id="KW-0479">Metal-binding</keyword>
<name>B7Q7Z6_IXOSC</name>
<keyword evidence="1 9" id="KW-0645">Protease</keyword>
<evidence type="ECO:0000256" key="5">
    <source>
        <dbReference type="ARBA" id="ARBA00023049"/>
    </source>
</evidence>
<dbReference type="GO" id="GO:0006515">
    <property type="term" value="P:protein quality control for misfolded or incompletely synthesized proteins"/>
    <property type="evidence" value="ECO:0000318"/>
    <property type="project" value="GO_Central"/>
</dbReference>
<evidence type="ECO:0000256" key="4">
    <source>
        <dbReference type="ARBA" id="ARBA00022833"/>
    </source>
</evidence>
<evidence type="ECO:0000256" key="6">
    <source>
        <dbReference type="ARBA" id="ARBA00038233"/>
    </source>
</evidence>
<gene>
    <name evidence="11" type="ORF">IscW_ISCW010389</name>
</gene>
<evidence type="ECO:0000256" key="1">
    <source>
        <dbReference type="ARBA" id="ARBA00022670"/>
    </source>
</evidence>
<organism>
    <name type="scientific">Ixodes scapularis</name>
    <name type="common">Black-legged tick</name>
    <name type="synonym">Deer tick</name>
    <dbReference type="NCBI Taxonomy" id="6945"/>
    <lineage>
        <taxon>Eukaryota</taxon>
        <taxon>Metazoa</taxon>
        <taxon>Ecdysozoa</taxon>
        <taxon>Arthropoda</taxon>
        <taxon>Chelicerata</taxon>
        <taxon>Arachnida</taxon>
        <taxon>Acari</taxon>
        <taxon>Parasitiformes</taxon>
        <taxon>Ixodida</taxon>
        <taxon>Ixodoidea</taxon>
        <taxon>Ixodidae</taxon>
        <taxon>Ixodinae</taxon>
        <taxon>Ixodes</taxon>
    </lineage>
</organism>
<dbReference type="InParanoid" id="B7Q7Z6"/>
<dbReference type="EMBL" id="ABJB010275460">
    <property type="status" value="NOT_ANNOTATED_CDS"/>
    <property type="molecule type" value="Genomic_DNA"/>
</dbReference>
<dbReference type="EMBL" id="DS879410">
    <property type="protein sequence ID" value="EEC14968.1"/>
    <property type="molecule type" value="Genomic_DNA"/>
</dbReference>
<evidence type="ECO:0000256" key="3">
    <source>
        <dbReference type="ARBA" id="ARBA00022801"/>
    </source>
</evidence>
<dbReference type="OrthoDB" id="7464992at2759"/>
<dbReference type="PaxDb" id="6945-B7Q7Z6"/>
<dbReference type="STRING" id="6945.B7Q7Z6"/>
<keyword evidence="13" id="KW-1185">Reference proteome</keyword>
<dbReference type="Proteomes" id="UP000001555">
    <property type="component" value="Unassembled WGS sequence"/>
</dbReference>
<dbReference type="VEuPathDB" id="VectorBase:ISCP_021379"/>
<dbReference type="InterPro" id="IPR051156">
    <property type="entry name" value="Mito/Outer_Membr_Metalloprot"/>
</dbReference>
<dbReference type="EnsemblMetazoa" id="ISCW010389-RA">
    <property type="protein sequence ID" value="ISCW010389-PA"/>
    <property type="gene ID" value="ISCW010389"/>
</dbReference>
<dbReference type="Pfam" id="PF01435">
    <property type="entry name" value="Peptidase_M48"/>
    <property type="match status" value="1"/>
</dbReference>
<dbReference type="GO" id="GO:0005743">
    <property type="term" value="C:mitochondrial inner membrane"/>
    <property type="evidence" value="ECO:0000318"/>
    <property type="project" value="GO_Central"/>
</dbReference>
<dbReference type="VEuPathDB" id="VectorBase:ISCW010389"/>
<accession>B7Q7Z6</accession>
<proteinExistence type="inferred from homology"/>
<dbReference type="PANTHER" id="PTHR22726:SF1">
    <property type="entry name" value="METALLOENDOPEPTIDASE OMA1, MITOCHONDRIAL"/>
    <property type="match status" value="1"/>
</dbReference>
<keyword evidence="4 9" id="KW-0862">Zinc</keyword>
<evidence type="ECO:0000256" key="2">
    <source>
        <dbReference type="ARBA" id="ARBA00022723"/>
    </source>
</evidence>
<evidence type="ECO:0000259" key="10">
    <source>
        <dbReference type="Pfam" id="PF01435"/>
    </source>
</evidence>
<comment type="cofactor">
    <cofactor evidence="9">
        <name>Zn(2+)</name>
        <dbReference type="ChEBI" id="CHEBI:29105"/>
    </cofactor>
    <text evidence="9">Binds 1 zinc ion per subunit.</text>
</comment>
<reference evidence="11 13" key="1">
    <citation type="submission" date="2008-03" db="EMBL/GenBank/DDBJ databases">
        <title>Annotation of Ixodes scapularis.</title>
        <authorList>
            <consortium name="Ixodes scapularis Genome Project Consortium"/>
            <person name="Caler E."/>
            <person name="Hannick L.I."/>
            <person name="Bidwell S."/>
            <person name="Joardar V."/>
            <person name="Thiagarajan M."/>
            <person name="Amedeo P."/>
            <person name="Galinsky K.J."/>
            <person name="Schobel S."/>
            <person name="Inman J."/>
            <person name="Hostetler J."/>
            <person name="Miller J."/>
            <person name="Hammond M."/>
            <person name="Megy K."/>
            <person name="Lawson D."/>
            <person name="Kodira C."/>
            <person name="Sutton G."/>
            <person name="Meyer J."/>
            <person name="Hill C.A."/>
            <person name="Birren B."/>
            <person name="Nene V."/>
            <person name="Collins F."/>
            <person name="Alarcon-Chaidez F."/>
            <person name="Wikel S."/>
            <person name="Strausberg R."/>
        </authorList>
    </citation>
    <scope>NUCLEOTIDE SEQUENCE [LARGE SCALE GENOMIC DNA]</scope>
    <source>
        <strain evidence="13">Wikel</strain>
        <strain evidence="11">Wikel colony</strain>
    </source>
</reference>
<evidence type="ECO:0000256" key="9">
    <source>
        <dbReference type="RuleBase" id="RU003983"/>
    </source>
</evidence>
<dbReference type="InterPro" id="IPR001915">
    <property type="entry name" value="Peptidase_M48"/>
</dbReference>
<feature type="domain" description="Peptidase M48" evidence="10">
    <location>
        <begin position="136"/>
        <end position="307"/>
    </location>
</feature>
<dbReference type="GO" id="GO:0034982">
    <property type="term" value="P:mitochondrial protein processing"/>
    <property type="evidence" value="ECO:0000318"/>
    <property type="project" value="GO_Central"/>
</dbReference>
<protein>
    <recommendedName>
        <fullName evidence="7">Metalloendopeptidase OMA1, mitochondrial</fullName>
    </recommendedName>
    <alternativeName>
        <fullName evidence="8">Overlapping with the m-AAA protease 1 homolog</fullName>
    </alternativeName>
</protein>
<dbReference type="AlphaFoldDB" id="B7Q7Z6"/>
<sequence>MYFDNQAFVCLHGVSRLVTDTRCLRSFLPLLAGSLLVRYARTYALLLPYRRTIPVLAVPFILLTFYYTSHLEKNAISKRPQLIAFTPAQFATKIDGESRAIEKHFWTISRRPARRGNYRRIRRTAAAILKANRDLPGISNKTWAFAIVRSPTPSAFVLPNCRTYIFDGIFKLCNNDDCLSFVLAHEMAHCLLEHTLEKESLAFVLDKLTSLVWLSALTLVKGDVQAVLVPWLVTRVFHYTVFLPQSRFMELESDRLGLQMMAKACFDFRYSIVYFDKSAAFSRKMAMKKSRTLFSTHPTRKERVRRLYTQMSTAMELRKMRRCSRLAPLQPRVRHRIRSFLAYMK</sequence>
<comment type="similarity">
    <text evidence="6 9">Belongs to the peptidase M48 family.</text>
</comment>